<keyword evidence="19" id="KW-1185">Reference proteome</keyword>
<evidence type="ECO:0000256" key="6">
    <source>
        <dbReference type="ARBA" id="ARBA00022670"/>
    </source>
</evidence>
<keyword evidence="8" id="KW-0378">Hydrolase</keyword>
<dbReference type="Pfam" id="PF00768">
    <property type="entry name" value="Peptidase_S11"/>
    <property type="match status" value="1"/>
</dbReference>
<evidence type="ECO:0000313" key="19">
    <source>
        <dbReference type="Proteomes" id="UP000051054"/>
    </source>
</evidence>
<dbReference type="PRINTS" id="PR00725">
    <property type="entry name" value="DADACBPTASE1"/>
</dbReference>
<sequence length="400" mass="44279">MMVGTIAMNLVAVTYSIQADEINQNIKAAIVVDANEGQILYQKNSEQKYPVASMTKLLTALVLLDQIKAKKISWDTKVVPTSTQVKLSHESGLTNVPLEENHQYTIYQLYQALLVGSANASAMVIAKAVAGNQEDFIKLMKQKSEKLGIYDEEIHNANGLPNGMLENERDKNADKDAENKFSARDMAIIAKALIKQHPEVLKTTSLKSLNFNDQGKKTMVNNTDTLLQNQDLKVDGLKTGTSDAAGKCFVGTANKDGHRIITVVIGAQTDASRFAITQQLMEETYQNHNIYDIKKGQIIPVMKQVKVQNGTKKNVKIKASEPMTLYVGKNDKVETELITKDGKPVKPLIKVNEKLGTAHMRTTDHQGYLNGNTHLDVKVQAAQKVESDNLFIRLFERIAA</sequence>
<comment type="function">
    <text evidence="1">Removes C-terminal D-alanyl residues from sugar-peptide cell wall precursors.</text>
</comment>
<keyword evidence="9" id="KW-0133">Cell shape</keyword>
<evidence type="ECO:0000256" key="8">
    <source>
        <dbReference type="ARBA" id="ARBA00022801"/>
    </source>
</evidence>
<dbReference type="AlphaFoldDB" id="A0A0R1WPJ1"/>
<evidence type="ECO:0000256" key="1">
    <source>
        <dbReference type="ARBA" id="ARBA00003217"/>
    </source>
</evidence>
<evidence type="ECO:0000256" key="9">
    <source>
        <dbReference type="ARBA" id="ARBA00022960"/>
    </source>
</evidence>
<dbReference type="SUPFAM" id="SSF56601">
    <property type="entry name" value="beta-lactamase/transpeptidase-like"/>
    <property type="match status" value="1"/>
</dbReference>
<dbReference type="GO" id="GO:0009002">
    <property type="term" value="F:serine-type D-Ala-D-Ala carboxypeptidase activity"/>
    <property type="evidence" value="ECO:0007669"/>
    <property type="project" value="InterPro"/>
</dbReference>
<comment type="caution">
    <text evidence="18">The sequence shown here is derived from an EMBL/GenBank/DDBJ whole genome shotgun (WGS) entry which is preliminary data.</text>
</comment>
<evidence type="ECO:0000259" key="17">
    <source>
        <dbReference type="Pfam" id="PF07943"/>
    </source>
</evidence>
<organism evidence="18 19">
    <name type="scientific">Ligilactobacillus hayakitensis DSM 18933 = JCM 14209</name>
    <dbReference type="NCBI Taxonomy" id="1423755"/>
    <lineage>
        <taxon>Bacteria</taxon>
        <taxon>Bacillati</taxon>
        <taxon>Bacillota</taxon>
        <taxon>Bacilli</taxon>
        <taxon>Lactobacillales</taxon>
        <taxon>Lactobacillaceae</taxon>
        <taxon>Ligilactobacillus</taxon>
    </lineage>
</organism>
<evidence type="ECO:0000256" key="5">
    <source>
        <dbReference type="ARBA" id="ARBA00022645"/>
    </source>
</evidence>
<keyword evidence="11" id="KW-0961">Cell wall biogenesis/degradation</keyword>
<evidence type="ECO:0000256" key="13">
    <source>
        <dbReference type="PIRSR" id="PIRSR618044-1"/>
    </source>
</evidence>
<feature type="domain" description="Peptidase S11 D-alanyl-D-alanine carboxypeptidase A N-terminal" evidence="16">
    <location>
        <begin position="24"/>
        <end position="269"/>
    </location>
</feature>
<dbReference type="InterPro" id="IPR012907">
    <property type="entry name" value="Peptidase_S11_C"/>
</dbReference>
<dbReference type="InterPro" id="IPR012338">
    <property type="entry name" value="Beta-lactam/transpept-like"/>
</dbReference>
<dbReference type="PATRIC" id="fig|1423755.3.peg.1603"/>
<dbReference type="Gene3D" id="3.40.710.10">
    <property type="entry name" value="DD-peptidase/beta-lactamase superfamily"/>
    <property type="match status" value="1"/>
</dbReference>
<comment type="similarity">
    <text evidence="3 15">Belongs to the peptidase S11 family.</text>
</comment>
<name>A0A0R1WPJ1_9LACO</name>
<feature type="active site" description="Acyl-ester intermediate" evidence="13">
    <location>
        <position position="53"/>
    </location>
</feature>
<evidence type="ECO:0000256" key="10">
    <source>
        <dbReference type="ARBA" id="ARBA00022984"/>
    </source>
</evidence>
<evidence type="ECO:0000256" key="2">
    <source>
        <dbReference type="ARBA" id="ARBA00004752"/>
    </source>
</evidence>
<comment type="pathway">
    <text evidence="2">Cell wall biogenesis; peptidoglycan biosynthesis.</text>
</comment>
<keyword evidence="6" id="KW-0645">Protease</keyword>
<keyword evidence="10" id="KW-0573">Peptidoglycan synthesis</keyword>
<feature type="binding site" evidence="14">
    <location>
        <position position="238"/>
    </location>
    <ligand>
        <name>substrate</name>
    </ligand>
</feature>
<dbReference type="GO" id="GO:0008360">
    <property type="term" value="P:regulation of cell shape"/>
    <property type="evidence" value="ECO:0007669"/>
    <property type="project" value="UniProtKB-KW"/>
</dbReference>
<dbReference type="Pfam" id="PF07943">
    <property type="entry name" value="PBP5_C"/>
    <property type="match status" value="1"/>
</dbReference>
<comment type="catalytic activity">
    <reaction evidence="12">
        <text>Preferential cleavage: (Ac)2-L-Lys-D-Ala-|-D-Ala. Also transpeptidation of peptidyl-alanyl moieties that are N-acyl substituents of D-alanine.</text>
        <dbReference type="EC" id="3.4.16.4"/>
    </reaction>
</comment>
<dbReference type="GO" id="GO:0009252">
    <property type="term" value="P:peptidoglycan biosynthetic process"/>
    <property type="evidence" value="ECO:0007669"/>
    <property type="project" value="UniProtKB-KW"/>
</dbReference>
<dbReference type="InterPro" id="IPR015956">
    <property type="entry name" value="Peniciliin-bd_prot_C_sf"/>
</dbReference>
<dbReference type="InterPro" id="IPR001967">
    <property type="entry name" value="Peptidase_S11_N"/>
</dbReference>
<keyword evidence="7" id="KW-0732">Signal</keyword>
<evidence type="ECO:0000256" key="3">
    <source>
        <dbReference type="ARBA" id="ARBA00007164"/>
    </source>
</evidence>
<dbReference type="Gene3D" id="2.60.410.10">
    <property type="entry name" value="D-Ala-D-Ala carboxypeptidase, C-terminal domain"/>
    <property type="match status" value="1"/>
</dbReference>
<dbReference type="STRING" id="1423755.FC40_GL001514"/>
<keyword evidence="5 18" id="KW-0121">Carboxypeptidase</keyword>
<evidence type="ECO:0000256" key="14">
    <source>
        <dbReference type="PIRSR" id="PIRSR618044-2"/>
    </source>
</evidence>
<dbReference type="GO" id="GO:0071555">
    <property type="term" value="P:cell wall organization"/>
    <property type="evidence" value="ECO:0007669"/>
    <property type="project" value="UniProtKB-KW"/>
</dbReference>
<proteinExistence type="inferred from homology"/>
<dbReference type="InterPro" id="IPR018044">
    <property type="entry name" value="Peptidase_S11"/>
</dbReference>
<dbReference type="PANTHER" id="PTHR21581:SF11">
    <property type="entry name" value="D-ALANYL-D-ALANINE CARBOXYPEPTIDASE DACA"/>
    <property type="match status" value="1"/>
</dbReference>
<dbReference type="eggNOG" id="COG1686">
    <property type="taxonomic scope" value="Bacteria"/>
</dbReference>
<evidence type="ECO:0000256" key="7">
    <source>
        <dbReference type="ARBA" id="ARBA00022729"/>
    </source>
</evidence>
<evidence type="ECO:0000313" key="18">
    <source>
        <dbReference type="EMBL" id="KRM19663.1"/>
    </source>
</evidence>
<dbReference type="GO" id="GO:0006508">
    <property type="term" value="P:proteolysis"/>
    <property type="evidence" value="ECO:0007669"/>
    <property type="project" value="InterPro"/>
</dbReference>
<evidence type="ECO:0000259" key="16">
    <source>
        <dbReference type="Pfam" id="PF00768"/>
    </source>
</evidence>
<evidence type="ECO:0000256" key="4">
    <source>
        <dbReference type="ARBA" id="ARBA00012448"/>
    </source>
</evidence>
<reference evidence="18 19" key="1">
    <citation type="journal article" date="2015" name="Genome Announc.">
        <title>Expanding the biotechnology potential of lactobacilli through comparative genomics of 213 strains and associated genera.</title>
        <authorList>
            <person name="Sun Z."/>
            <person name="Harris H.M."/>
            <person name="McCann A."/>
            <person name="Guo C."/>
            <person name="Argimon S."/>
            <person name="Zhang W."/>
            <person name="Yang X."/>
            <person name="Jeffery I.B."/>
            <person name="Cooney J.C."/>
            <person name="Kagawa T.F."/>
            <person name="Liu W."/>
            <person name="Song Y."/>
            <person name="Salvetti E."/>
            <person name="Wrobel A."/>
            <person name="Rasinkangas P."/>
            <person name="Parkhill J."/>
            <person name="Rea M.C."/>
            <person name="O'Sullivan O."/>
            <person name="Ritari J."/>
            <person name="Douillard F.P."/>
            <person name="Paul Ross R."/>
            <person name="Yang R."/>
            <person name="Briner A.E."/>
            <person name="Felis G.E."/>
            <person name="de Vos W.M."/>
            <person name="Barrangou R."/>
            <person name="Klaenhammer T.R."/>
            <person name="Caufield P.W."/>
            <person name="Cui Y."/>
            <person name="Zhang H."/>
            <person name="O'Toole P.W."/>
        </authorList>
    </citation>
    <scope>NUCLEOTIDE SEQUENCE [LARGE SCALE GENOMIC DNA]</scope>
    <source>
        <strain evidence="18 19">DSM 18933</strain>
    </source>
</reference>
<dbReference type="EMBL" id="AZGD01000037">
    <property type="protein sequence ID" value="KRM19663.1"/>
    <property type="molecule type" value="Genomic_DNA"/>
</dbReference>
<dbReference type="EC" id="3.4.16.4" evidence="4"/>
<feature type="domain" description="Peptidase S11 D-Ala-D-Ala carboxypeptidase A C-terminal" evidence="17">
    <location>
        <begin position="293"/>
        <end position="386"/>
    </location>
</feature>
<gene>
    <name evidence="18" type="ORF">FC40_GL001514</name>
</gene>
<evidence type="ECO:0000256" key="11">
    <source>
        <dbReference type="ARBA" id="ARBA00023316"/>
    </source>
</evidence>
<dbReference type="SUPFAM" id="SSF69189">
    <property type="entry name" value="Penicillin-binding protein associated domain"/>
    <property type="match status" value="1"/>
</dbReference>
<dbReference type="PANTHER" id="PTHR21581">
    <property type="entry name" value="D-ALANYL-D-ALANINE CARBOXYPEPTIDASE"/>
    <property type="match status" value="1"/>
</dbReference>
<feature type="active site" evidence="13">
    <location>
        <position position="117"/>
    </location>
</feature>
<evidence type="ECO:0000256" key="15">
    <source>
        <dbReference type="RuleBase" id="RU004016"/>
    </source>
</evidence>
<feature type="active site" description="Proton acceptor" evidence="13">
    <location>
        <position position="56"/>
    </location>
</feature>
<protein>
    <recommendedName>
        <fullName evidence="4">serine-type D-Ala-D-Ala carboxypeptidase</fullName>
        <ecNumber evidence="4">3.4.16.4</ecNumber>
    </recommendedName>
</protein>
<dbReference type="Proteomes" id="UP000051054">
    <property type="component" value="Unassembled WGS sequence"/>
</dbReference>
<accession>A0A0R1WPJ1</accession>
<evidence type="ECO:0000256" key="12">
    <source>
        <dbReference type="ARBA" id="ARBA00034000"/>
    </source>
</evidence>
<dbReference type="InterPro" id="IPR037167">
    <property type="entry name" value="Peptidase_S11_C_sf"/>
</dbReference>